<dbReference type="AlphaFoldDB" id="A0A417YDC3"/>
<comment type="caution">
    <text evidence="1">The sequence shown here is derived from an EMBL/GenBank/DDBJ whole genome shotgun (WGS) entry which is preliminary data.</text>
</comment>
<dbReference type="RefSeq" id="WP_118889890.1">
    <property type="nucleotide sequence ID" value="NZ_JAMAWL010000002.1"/>
</dbReference>
<name>A0A417YDC3_9BACI</name>
<reference evidence="1 2" key="1">
    <citation type="journal article" date="2007" name="Int. J. Syst. Evol. Microbiol.">
        <title>Oceanobacillus profundus sp. nov., isolated from a deep-sea sediment core.</title>
        <authorList>
            <person name="Kim Y.G."/>
            <person name="Choi D.H."/>
            <person name="Hyun S."/>
            <person name="Cho B.C."/>
        </authorList>
    </citation>
    <scope>NUCLEOTIDE SEQUENCE [LARGE SCALE GENOMIC DNA]</scope>
    <source>
        <strain evidence="1 2">DSM 18246</strain>
    </source>
</reference>
<dbReference type="Gene3D" id="3.30.530.20">
    <property type="match status" value="1"/>
</dbReference>
<evidence type="ECO:0000313" key="1">
    <source>
        <dbReference type="EMBL" id="RHW30625.1"/>
    </source>
</evidence>
<organism evidence="1 2">
    <name type="scientific">Oceanobacillus profundus</name>
    <dbReference type="NCBI Taxonomy" id="372463"/>
    <lineage>
        <taxon>Bacteria</taxon>
        <taxon>Bacillati</taxon>
        <taxon>Bacillota</taxon>
        <taxon>Bacilli</taxon>
        <taxon>Bacillales</taxon>
        <taxon>Bacillaceae</taxon>
        <taxon>Oceanobacillus</taxon>
    </lineage>
</organism>
<accession>A0A417YDC3</accession>
<dbReference type="CDD" id="cd07812">
    <property type="entry name" value="SRPBCC"/>
    <property type="match status" value="1"/>
</dbReference>
<protein>
    <submittedName>
        <fullName evidence="1">SRPBCC family protein</fullName>
    </submittedName>
</protein>
<evidence type="ECO:0000313" key="2">
    <source>
        <dbReference type="Proteomes" id="UP000285456"/>
    </source>
</evidence>
<keyword evidence="2" id="KW-1185">Reference proteome</keyword>
<dbReference type="SUPFAM" id="SSF55961">
    <property type="entry name" value="Bet v1-like"/>
    <property type="match status" value="1"/>
</dbReference>
<dbReference type="EMBL" id="QWEH01000012">
    <property type="protein sequence ID" value="RHW30625.1"/>
    <property type="molecule type" value="Genomic_DNA"/>
</dbReference>
<sequence>MAQSIHHVELDMPSKRIWNFVSDMNNWAPLVPGYTEHEIINERQSTWKLHGDIGVVQKDVRVKVRITEWTEPSHIIFELSGSSESWVGDGYFKATPLSQAKTQITGSLNITVKGMMGAMINPVLKTVLPKIGKEFTEKVAAKIAETEKMTATV</sequence>
<dbReference type="Proteomes" id="UP000285456">
    <property type="component" value="Unassembled WGS sequence"/>
</dbReference>
<dbReference type="InterPro" id="IPR019587">
    <property type="entry name" value="Polyketide_cyclase/dehydratase"/>
</dbReference>
<dbReference type="Pfam" id="PF10604">
    <property type="entry name" value="Polyketide_cyc2"/>
    <property type="match status" value="1"/>
</dbReference>
<gene>
    <name evidence="1" type="ORF">D1B32_16045</name>
</gene>
<proteinExistence type="predicted"/>
<dbReference type="InterPro" id="IPR023393">
    <property type="entry name" value="START-like_dom_sf"/>
</dbReference>
<dbReference type="OrthoDB" id="2374625at2"/>